<keyword evidence="2" id="KW-0560">Oxidoreductase</keyword>
<comment type="caution">
    <text evidence="3">The sequence shown here is derived from an EMBL/GenBank/DDBJ whole genome shotgun (WGS) entry which is preliminary data.</text>
</comment>
<dbReference type="Gene3D" id="3.40.50.720">
    <property type="entry name" value="NAD(P)-binding Rossmann-like Domain"/>
    <property type="match status" value="1"/>
</dbReference>
<dbReference type="OrthoDB" id="4539104at2"/>
<dbReference type="AlphaFoldDB" id="U5EID9"/>
<dbReference type="Proteomes" id="UP000017048">
    <property type="component" value="Unassembled WGS sequence"/>
</dbReference>
<dbReference type="InterPro" id="IPR011032">
    <property type="entry name" value="GroES-like_sf"/>
</dbReference>
<dbReference type="SUPFAM" id="SSF51735">
    <property type="entry name" value="NAD(P)-binding Rossmann-fold domains"/>
    <property type="match status" value="1"/>
</dbReference>
<organism evidence="3 4">
    <name type="scientific">Nocardia asteroides NBRC 15531</name>
    <dbReference type="NCBI Taxonomy" id="1110697"/>
    <lineage>
        <taxon>Bacteria</taxon>
        <taxon>Bacillati</taxon>
        <taxon>Actinomycetota</taxon>
        <taxon>Actinomycetes</taxon>
        <taxon>Mycobacteriales</taxon>
        <taxon>Nocardiaceae</taxon>
        <taxon>Nocardia</taxon>
    </lineage>
</organism>
<dbReference type="Gene3D" id="3.90.180.10">
    <property type="entry name" value="Medium-chain alcohol dehydrogenases, catalytic domain"/>
    <property type="match status" value="1"/>
</dbReference>
<proteinExistence type="predicted"/>
<dbReference type="RefSeq" id="WP_019045668.1">
    <property type="nucleotide sequence ID" value="NZ_BAFO02000034.1"/>
</dbReference>
<dbReference type="InterPro" id="IPR050129">
    <property type="entry name" value="Zn_alcohol_dh"/>
</dbReference>
<dbReference type="PANTHER" id="PTHR43401:SF2">
    <property type="entry name" value="L-THREONINE 3-DEHYDROGENASE"/>
    <property type="match status" value="1"/>
</dbReference>
<evidence type="ECO:0000256" key="2">
    <source>
        <dbReference type="ARBA" id="ARBA00023002"/>
    </source>
</evidence>
<dbReference type="STRING" id="1824.SAMN05444423_104137"/>
<gene>
    <name evidence="3" type="ORF">NCAST_34_01930</name>
</gene>
<dbReference type="InterPro" id="IPR036291">
    <property type="entry name" value="NAD(P)-bd_dom_sf"/>
</dbReference>
<accession>U5EID9</accession>
<keyword evidence="4" id="KW-1185">Reference proteome</keyword>
<dbReference type="SUPFAM" id="SSF50129">
    <property type="entry name" value="GroES-like"/>
    <property type="match status" value="1"/>
</dbReference>
<reference evidence="3 4" key="1">
    <citation type="journal article" date="2014" name="BMC Genomics">
        <title>Genome based analysis of type-I polyketide synthase and nonribosomal peptide synthetase gene clusters in seven strains of five representative Nocardia species.</title>
        <authorList>
            <person name="Komaki H."/>
            <person name="Ichikawa N."/>
            <person name="Hosoyama A."/>
            <person name="Takahashi-Nakaguchi A."/>
            <person name="Matsuzawa T."/>
            <person name="Suzuki K."/>
            <person name="Fujita N."/>
            <person name="Gonoi T."/>
        </authorList>
    </citation>
    <scope>NUCLEOTIDE SEQUENCE [LARGE SCALE GENOMIC DNA]</scope>
    <source>
        <strain evidence="3 4">NBRC 15531</strain>
    </source>
</reference>
<protein>
    <submittedName>
        <fullName evidence="3">Uncharacterized protein</fullName>
    </submittedName>
</protein>
<evidence type="ECO:0000313" key="3">
    <source>
        <dbReference type="EMBL" id="GAD87065.1"/>
    </source>
</evidence>
<name>U5EID9_NOCAS</name>
<dbReference type="eggNOG" id="COG1063">
    <property type="taxonomic scope" value="Bacteria"/>
</dbReference>
<sequence>MTTHLTTTYRRIEHHDHTAFLTTATVAGASSVLATGKVVLAPRVVGVCRSDLREISGTRFGRRDFGHEIIGSVLDTTPALADLRGRTVAFDPHPQLEHRTSGFAELVELTGDSHQLRAALVPVPAGLPDQVAVFAEPLACAVHCATRLHTVTADLALAPETTVAVYGAGMAGTLISAVLTATGHKSVLLNPSGPRLVFLRRRHALSSSAFESRQHRPPFQRIVVATATATPQVLATCMDMLADDGLLMLFAGTQPGDRLGTIDIDQVRRTEDTQLSGSSQRYHLAGTHGANRADFHTALALLQQAPDAGWSPSMCVKRLTTQVLDLDAAADHLTASAAHGGLGKTIVQIRPPVPLES</sequence>
<evidence type="ECO:0000256" key="1">
    <source>
        <dbReference type="ARBA" id="ARBA00001947"/>
    </source>
</evidence>
<dbReference type="GO" id="GO:0016491">
    <property type="term" value="F:oxidoreductase activity"/>
    <property type="evidence" value="ECO:0007669"/>
    <property type="project" value="UniProtKB-KW"/>
</dbReference>
<evidence type="ECO:0000313" key="4">
    <source>
        <dbReference type="Proteomes" id="UP000017048"/>
    </source>
</evidence>
<comment type="cofactor">
    <cofactor evidence="1">
        <name>Zn(2+)</name>
        <dbReference type="ChEBI" id="CHEBI:29105"/>
    </cofactor>
</comment>
<dbReference type="GeneID" id="91515784"/>
<dbReference type="PANTHER" id="PTHR43401">
    <property type="entry name" value="L-THREONINE 3-DEHYDROGENASE"/>
    <property type="match status" value="1"/>
</dbReference>
<dbReference type="EMBL" id="BAFO02000034">
    <property type="protein sequence ID" value="GAD87065.1"/>
    <property type="molecule type" value="Genomic_DNA"/>
</dbReference>